<protein>
    <submittedName>
        <fullName evidence="1">Immunity protein Imm1</fullName>
    </submittedName>
</protein>
<reference evidence="1 2" key="1">
    <citation type="submission" date="2016-11" db="EMBL/GenBank/DDBJ databases">
        <authorList>
            <person name="Jaros S."/>
            <person name="Januszkiewicz K."/>
            <person name="Wedrychowicz H."/>
        </authorList>
    </citation>
    <scope>NUCLEOTIDE SEQUENCE [LARGE SCALE GENOMIC DNA]</scope>
    <source>
        <strain evidence="1 2">DSM 44523</strain>
    </source>
</reference>
<name>A0A1M5GF92_STRHI</name>
<dbReference type="Proteomes" id="UP000184501">
    <property type="component" value="Unassembled WGS sequence"/>
</dbReference>
<accession>A0A1M5GF92</accession>
<keyword evidence="2" id="KW-1185">Reference proteome</keyword>
<evidence type="ECO:0000313" key="1">
    <source>
        <dbReference type="EMBL" id="SHG02393.1"/>
    </source>
</evidence>
<proteinExistence type="predicted"/>
<sequence length="148" mass="16597">MARANYTLEIYLQSEVEDALPMFARTREEVDSAVDRLTAAAAGFNHNPAMHVAERPKWDDMPDHELRLDIDPEAGMAALRYFGPDDPAGQVTLGEPSSARLYRDIDSATEFPTNAAITLDHLRAAVHEFRESGGRRPRCVEWQEADGW</sequence>
<organism evidence="1 2">
    <name type="scientific">Streptoalloteichus hindustanus</name>
    <dbReference type="NCBI Taxonomy" id="2017"/>
    <lineage>
        <taxon>Bacteria</taxon>
        <taxon>Bacillati</taxon>
        <taxon>Actinomycetota</taxon>
        <taxon>Actinomycetes</taxon>
        <taxon>Pseudonocardiales</taxon>
        <taxon>Pseudonocardiaceae</taxon>
        <taxon>Streptoalloteichus</taxon>
    </lineage>
</organism>
<gene>
    <name evidence="1" type="ORF">SAMN05444320_10697</name>
</gene>
<dbReference type="InterPro" id="IPR025680">
    <property type="entry name" value="DddI"/>
</dbReference>
<dbReference type="AlphaFoldDB" id="A0A1M5GF92"/>
<dbReference type="STRING" id="2017.SAMN05444320_10697"/>
<dbReference type="EMBL" id="FQVN01000006">
    <property type="protein sequence ID" value="SHG02393.1"/>
    <property type="molecule type" value="Genomic_DNA"/>
</dbReference>
<dbReference type="Pfam" id="PF14430">
    <property type="entry name" value="Imm1"/>
    <property type="match status" value="1"/>
</dbReference>
<evidence type="ECO:0000313" key="2">
    <source>
        <dbReference type="Proteomes" id="UP000184501"/>
    </source>
</evidence>